<evidence type="ECO:0000313" key="2">
    <source>
        <dbReference type="Proteomes" id="UP000178606"/>
    </source>
</evidence>
<accession>A0A1F6CB68</accession>
<protein>
    <recommendedName>
        <fullName evidence="3">Glycosyl hydrolase family 32 N-terminal domain-containing protein</fullName>
    </recommendedName>
</protein>
<dbReference type="InterPro" id="IPR023296">
    <property type="entry name" value="Glyco_hydro_beta-prop_sf"/>
</dbReference>
<evidence type="ECO:0008006" key="3">
    <source>
        <dbReference type="Google" id="ProtNLM"/>
    </source>
</evidence>
<sequence length="529" mass="60615">MAEQNISASFPDFIPFMDWYGIWAGTVGWPTDRGPCSQQDIPQGVRLAVQPARQTEPFLRAERPWETGFMNYMQVLHDEGRFRLWYSAAPDWETAQSMKIAPGGSGGYPDFTCYAESDDGFTWRRPNLGMYEFQGSKENNIICEAGVMDPKGWHIHMLFKDPSAPPEERYKSVGATAARLLDEKPLPPMSRTELREFIKAMQLEGYTQADIDRRMRTQFQLLGFVSPDGLRWRRLLRPILEPPGRLDMRNMAFYDEDLGRYVGYIRGHVGRRRTLRKTTSAQFAEGWEEPRQVLMADSQDPPDLDLYDFGYCRRPGGHYHLMFFGAFHRAQDTIDVELAVSQDGDVWTRPERRPIITRDILGRPGETYGGIWASPGLFELKDDLWGQPYFTHERNHWDFDYDTWRPRGKASPYHWALWKRDRLVALEAPVEGRVTLLDRKCAGCELLLNFKTEAGGYIQAELIGGVGVAQKAESSPLEGYSFAECDPLYGDSLSRPVTWRGRGDLSALEGKNVLVRLHLVKARVFAYAI</sequence>
<evidence type="ECO:0000313" key="1">
    <source>
        <dbReference type="EMBL" id="OGG46212.1"/>
    </source>
</evidence>
<dbReference type="AlphaFoldDB" id="A0A1F6CB68"/>
<dbReference type="Proteomes" id="UP000178606">
    <property type="component" value="Unassembled WGS sequence"/>
</dbReference>
<organism evidence="1 2">
    <name type="scientific">Handelsmanbacteria sp. (strain RIFCSPLOWO2_12_FULL_64_10)</name>
    <dbReference type="NCBI Taxonomy" id="1817868"/>
    <lineage>
        <taxon>Bacteria</taxon>
        <taxon>Candidatus Handelsmaniibacteriota</taxon>
    </lineage>
</organism>
<proteinExistence type="predicted"/>
<reference evidence="1 2" key="1">
    <citation type="journal article" date="2016" name="Nat. Commun.">
        <title>Thousands of microbial genomes shed light on interconnected biogeochemical processes in an aquifer system.</title>
        <authorList>
            <person name="Anantharaman K."/>
            <person name="Brown C.T."/>
            <person name="Hug L.A."/>
            <person name="Sharon I."/>
            <person name="Castelle C.J."/>
            <person name="Probst A.J."/>
            <person name="Thomas B.C."/>
            <person name="Singh A."/>
            <person name="Wilkins M.J."/>
            <person name="Karaoz U."/>
            <person name="Brodie E.L."/>
            <person name="Williams K.H."/>
            <person name="Hubbard S.S."/>
            <person name="Banfield J.F."/>
        </authorList>
    </citation>
    <scope>NUCLEOTIDE SEQUENCE [LARGE SCALE GENOMIC DNA]</scope>
    <source>
        <strain evidence="2">RIFCSPLOWO2_12_FULL_64_10</strain>
    </source>
</reference>
<comment type="caution">
    <text evidence="1">The sequence shown here is derived from an EMBL/GenBank/DDBJ whole genome shotgun (WGS) entry which is preliminary data.</text>
</comment>
<dbReference type="SUPFAM" id="SSF75005">
    <property type="entry name" value="Arabinanase/levansucrase/invertase"/>
    <property type="match status" value="1"/>
</dbReference>
<gene>
    <name evidence="1" type="ORF">A3F84_15145</name>
</gene>
<dbReference type="EMBL" id="MFKF01000334">
    <property type="protein sequence ID" value="OGG46212.1"/>
    <property type="molecule type" value="Genomic_DNA"/>
</dbReference>
<name>A0A1F6CB68_HANXR</name>
<dbReference type="Gene3D" id="2.115.10.20">
    <property type="entry name" value="Glycosyl hydrolase domain, family 43"/>
    <property type="match status" value="1"/>
</dbReference>